<name>A0A5C6CP50_9BACT</name>
<protein>
    <recommendedName>
        <fullName evidence="3">Four helix bundle protein</fullName>
    </recommendedName>
</protein>
<evidence type="ECO:0000313" key="2">
    <source>
        <dbReference type="Proteomes" id="UP000316304"/>
    </source>
</evidence>
<comment type="caution">
    <text evidence="1">The sequence shown here is derived from an EMBL/GenBank/DDBJ whole genome shotgun (WGS) entry which is preliminary data.</text>
</comment>
<accession>A0A5C6CP50</accession>
<dbReference type="InterPro" id="IPR036583">
    <property type="entry name" value="23S_rRNA_IVS_sf"/>
</dbReference>
<dbReference type="EMBL" id="SJPT01000002">
    <property type="protein sequence ID" value="TWU24836.1"/>
    <property type="molecule type" value="Genomic_DNA"/>
</dbReference>
<dbReference type="Proteomes" id="UP000316304">
    <property type="component" value="Unassembled WGS sequence"/>
</dbReference>
<reference evidence="1 2" key="1">
    <citation type="submission" date="2019-02" db="EMBL/GenBank/DDBJ databases">
        <title>Deep-cultivation of Planctomycetes and their phenomic and genomic characterization uncovers novel biology.</title>
        <authorList>
            <person name="Wiegand S."/>
            <person name="Jogler M."/>
            <person name="Boedeker C."/>
            <person name="Pinto D."/>
            <person name="Vollmers J."/>
            <person name="Rivas-Marin E."/>
            <person name="Kohn T."/>
            <person name="Peeters S.H."/>
            <person name="Heuer A."/>
            <person name="Rast P."/>
            <person name="Oberbeckmann S."/>
            <person name="Bunk B."/>
            <person name="Jeske O."/>
            <person name="Meyerdierks A."/>
            <person name="Storesund J.E."/>
            <person name="Kallscheuer N."/>
            <person name="Luecker S."/>
            <person name="Lage O.M."/>
            <person name="Pohl T."/>
            <person name="Merkel B.J."/>
            <person name="Hornburger P."/>
            <person name="Mueller R.-W."/>
            <person name="Bruemmer F."/>
            <person name="Labrenz M."/>
            <person name="Spormann A.M."/>
            <person name="Op Den Camp H."/>
            <person name="Overmann J."/>
            <person name="Amann R."/>
            <person name="Jetten M.S.M."/>
            <person name="Mascher T."/>
            <person name="Medema M.H."/>
            <person name="Devos D.P."/>
            <person name="Kaster A.-K."/>
            <person name="Ovreas L."/>
            <person name="Rohde M."/>
            <person name="Galperin M.Y."/>
            <person name="Jogler C."/>
        </authorList>
    </citation>
    <scope>NUCLEOTIDE SEQUENCE [LARGE SCALE GENOMIC DNA]</scope>
    <source>
        <strain evidence="1 2">Pla52o</strain>
    </source>
</reference>
<organism evidence="1 2">
    <name type="scientific">Novipirellula galeiformis</name>
    <dbReference type="NCBI Taxonomy" id="2528004"/>
    <lineage>
        <taxon>Bacteria</taxon>
        <taxon>Pseudomonadati</taxon>
        <taxon>Planctomycetota</taxon>
        <taxon>Planctomycetia</taxon>
        <taxon>Pirellulales</taxon>
        <taxon>Pirellulaceae</taxon>
        <taxon>Novipirellula</taxon>
    </lineage>
</organism>
<dbReference type="Gene3D" id="1.20.1440.60">
    <property type="entry name" value="23S rRNA-intervening sequence"/>
    <property type="match status" value="1"/>
</dbReference>
<dbReference type="AlphaFoldDB" id="A0A5C6CP50"/>
<proteinExistence type="predicted"/>
<evidence type="ECO:0008006" key="3">
    <source>
        <dbReference type="Google" id="ProtNLM"/>
    </source>
</evidence>
<evidence type="ECO:0000313" key="1">
    <source>
        <dbReference type="EMBL" id="TWU24836.1"/>
    </source>
</evidence>
<dbReference type="SUPFAM" id="SSF158446">
    <property type="entry name" value="IVS-encoded protein-like"/>
    <property type="match status" value="1"/>
</dbReference>
<sequence>MRDYRKLRAFESADQLAIAVYNCTSTFPKEEMFGLG</sequence>
<keyword evidence="2" id="KW-1185">Reference proteome</keyword>
<gene>
    <name evidence="1" type="ORF">Pla52o_11260</name>
</gene>